<comment type="cofactor">
    <cofactor evidence="14">
        <name>Mg(2+)</name>
        <dbReference type="ChEBI" id="CHEBI:18420"/>
    </cofactor>
    <cofactor evidence="14">
        <name>Mn(2+)</name>
        <dbReference type="ChEBI" id="CHEBI:29035"/>
    </cofactor>
</comment>
<evidence type="ECO:0000256" key="4">
    <source>
        <dbReference type="ARBA" id="ARBA00022598"/>
    </source>
</evidence>
<dbReference type="PANTHER" id="PTHR23389:SF9">
    <property type="entry name" value="DNA LIGASE"/>
    <property type="match status" value="1"/>
</dbReference>
<dbReference type="CDD" id="cd00114">
    <property type="entry name" value="LIGANc"/>
    <property type="match status" value="1"/>
</dbReference>
<dbReference type="InterPro" id="IPR001357">
    <property type="entry name" value="BRCT_dom"/>
</dbReference>
<comment type="similarity">
    <text evidence="13 14">Belongs to the NAD-dependent DNA ligase family. LigA subfamily.</text>
</comment>
<dbReference type="SUPFAM" id="SSF56091">
    <property type="entry name" value="DNA ligase/mRNA capping enzyme, catalytic domain"/>
    <property type="match status" value="1"/>
</dbReference>
<dbReference type="HOGENOM" id="CLU_007764_2_1_6"/>
<dbReference type="EMBL" id="CP003547">
    <property type="protein sequence ID" value="AFP85349.1"/>
    <property type="molecule type" value="Genomic_DNA"/>
</dbReference>
<feature type="binding site" evidence="14">
    <location>
        <position position="409"/>
    </location>
    <ligand>
        <name>Zn(2+)</name>
        <dbReference type="ChEBI" id="CHEBI:29105"/>
    </ligand>
</feature>
<dbReference type="InterPro" id="IPR010994">
    <property type="entry name" value="RuvA_2-like"/>
</dbReference>
<dbReference type="EC" id="6.5.1.2" evidence="2 14"/>
<dbReference type="InterPro" id="IPR004150">
    <property type="entry name" value="NAD_DNA_ligase_OB"/>
</dbReference>
<accession>J3Z4W6</accession>
<comment type="caution">
    <text evidence="14">Lacks conserved residue(s) required for the propagation of feature annotation.</text>
</comment>
<evidence type="ECO:0000256" key="5">
    <source>
        <dbReference type="ARBA" id="ARBA00022705"/>
    </source>
</evidence>
<evidence type="ECO:0000256" key="10">
    <source>
        <dbReference type="ARBA" id="ARBA00023027"/>
    </source>
</evidence>
<dbReference type="GO" id="GO:0046872">
    <property type="term" value="F:metal ion binding"/>
    <property type="evidence" value="ECO:0007669"/>
    <property type="project" value="UniProtKB-KW"/>
</dbReference>
<dbReference type="GO" id="GO:0006281">
    <property type="term" value="P:DNA repair"/>
    <property type="evidence" value="ECO:0007669"/>
    <property type="project" value="UniProtKB-KW"/>
</dbReference>
<dbReference type="InterPro" id="IPR018239">
    <property type="entry name" value="DNA_ligase_AS"/>
</dbReference>
<dbReference type="FunFam" id="1.10.150.20:FF:000007">
    <property type="entry name" value="DNA ligase"/>
    <property type="match status" value="1"/>
</dbReference>
<dbReference type="NCBIfam" id="NF005932">
    <property type="entry name" value="PRK07956.1"/>
    <property type="match status" value="1"/>
</dbReference>
<evidence type="ECO:0000313" key="17">
    <source>
        <dbReference type="EMBL" id="AFP85349.1"/>
    </source>
</evidence>
<gene>
    <name evidence="14" type="primary">ligA</name>
    <name evidence="17" type="ORF">A35E_00023</name>
</gene>
<dbReference type="InterPro" id="IPR003583">
    <property type="entry name" value="Hlx-hairpin-Hlx_DNA-bd_motif"/>
</dbReference>
<feature type="binding site" evidence="14">
    <location>
        <position position="433"/>
    </location>
    <ligand>
        <name>Zn(2+)</name>
        <dbReference type="ChEBI" id="CHEBI:29105"/>
    </ligand>
</feature>
<evidence type="ECO:0000256" key="11">
    <source>
        <dbReference type="ARBA" id="ARBA00023204"/>
    </source>
</evidence>
<dbReference type="Pfam" id="PF00533">
    <property type="entry name" value="BRCT"/>
    <property type="match status" value="1"/>
</dbReference>
<keyword evidence="18" id="KW-1185">Reference proteome</keyword>
<keyword evidence="14" id="KW-0464">Manganese</keyword>
<dbReference type="Pfam" id="PF12826">
    <property type="entry name" value="HHH_2"/>
    <property type="match status" value="1"/>
</dbReference>
<dbReference type="PIRSF" id="PIRSF001604">
    <property type="entry name" value="LigA"/>
    <property type="match status" value="1"/>
</dbReference>
<proteinExistence type="inferred from homology"/>
<dbReference type="Gene3D" id="2.40.50.140">
    <property type="entry name" value="Nucleic acid-binding proteins"/>
    <property type="match status" value="1"/>
</dbReference>
<dbReference type="STRING" id="134287.A35E_00023"/>
<feature type="binding site" evidence="14">
    <location>
        <position position="174"/>
    </location>
    <ligand>
        <name>NAD(+)</name>
        <dbReference type="ChEBI" id="CHEBI:57540"/>
    </ligand>
</feature>
<dbReference type="SMART" id="SM00532">
    <property type="entry name" value="LIGANc"/>
    <property type="match status" value="1"/>
</dbReference>
<dbReference type="Pfam" id="PF03120">
    <property type="entry name" value="OB_DNA_ligase"/>
    <property type="match status" value="1"/>
</dbReference>
<dbReference type="GO" id="GO:0003911">
    <property type="term" value="F:DNA ligase (NAD+) activity"/>
    <property type="evidence" value="ECO:0007669"/>
    <property type="project" value="UniProtKB-UniRule"/>
</dbReference>
<evidence type="ECO:0000256" key="12">
    <source>
        <dbReference type="ARBA" id="ARBA00034005"/>
    </source>
</evidence>
<feature type="binding site" evidence="14">
    <location>
        <begin position="81"/>
        <end position="82"/>
    </location>
    <ligand>
        <name>NAD(+)</name>
        <dbReference type="ChEBI" id="CHEBI:57540"/>
    </ligand>
</feature>
<dbReference type="KEGG" id="sehc:A35E_00023"/>
<dbReference type="PROSITE" id="PS50172">
    <property type="entry name" value="BRCT"/>
    <property type="match status" value="1"/>
</dbReference>
<dbReference type="PANTHER" id="PTHR23389">
    <property type="entry name" value="CHROMOSOME TRANSMISSION FIDELITY FACTOR 18"/>
    <property type="match status" value="1"/>
</dbReference>
<evidence type="ECO:0000256" key="6">
    <source>
        <dbReference type="ARBA" id="ARBA00022723"/>
    </source>
</evidence>
<feature type="domain" description="BRCT" evidence="16">
    <location>
        <begin position="596"/>
        <end position="683"/>
    </location>
</feature>
<keyword evidence="11 14" id="KW-0234">DNA repair</keyword>
<feature type="binding site" evidence="14">
    <location>
        <position position="113"/>
    </location>
    <ligand>
        <name>NAD(+)</name>
        <dbReference type="ChEBI" id="CHEBI:57540"/>
    </ligand>
</feature>
<evidence type="ECO:0000256" key="9">
    <source>
        <dbReference type="ARBA" id="ARBA00022842"/>
    </source>
</evidence>
<keyword evidence="10 14" id="KW-0520">NAD</keyword>
<feature type="binding site" evidence="14">
    <location>
        <position position="315"/>
    </location>
    <ligand>
        <name>NAD(+)</name>
        <dbReference type="ChEBI" id="CHEBI:57540"/>
    </ligand>
</feature>
<dbReference type="Gene3D" id="6.20.10.30">
    <property type="match status" value="1"/>
</dbReference>
<feature type="active site" description="N6-AMP-lysine intermediate" evidence="14">
    <location>
        <position position="115"/>
    </location>
</feature>
<dbReference type="Gene3D" id="1.10.150.20">
    <property type="entry name" value="5' to 3' exonuclease, C-terminal subdomain"/>
    <property type="match status" value="2"/>
</dbReference>
<dbReference type="RefSeq" id="WP_014888646.1">
    <property type="nucleotide sequence ID" value="NC_018420.1"/>
</dbReference>
<evidence type="ECO:0000256" key="3">
    <source>
        <dbReference type="ARBA" id="ARBA00013308"/>
    </source>
</evidence>
<dbReference type="InterPro" id="IPR012340">
    <property type="entry name" value="NA-bd_OB-fold"/>
</dbReference>
<keyword evidence="9 14" id="KW-0460">Magnesium</keyword>
<dbReference type="HAMAP" id="MF_01588">
    <property type="entry name" value="DNA_ligase_A"/>
    <property type="match status" value="1"/>
</dbReference>
<sequence length="683" mass="76264">MKKIKQHILMLRKQLECWEDQYYVDASPEVPDSEYDRVMEKLHFLETKYPDLCTTHSPTQRVGGKAQSGFSKIHYAVPMLSLDNVFRKTDFLAFNKRVRKNIKCDDEITYCCELKIDGIAVSLLYKTGKLVCASTRGDGVIGEDITDNVRTIASIPLVLKTYNKLPHLLELRGEVFISKTGFLSLNKMAQQKGSKIFSNPRNAAAGSLRQLDPGITAIRPLKFFCYGFGQLEGGALQDSHWKRLQQLKDWGVPVSRHIYRCKGTASVIEFYKKMYKMRSSFNFEIDGVVIKVDSIMFQKSLGEITRAPRWAVAYKFPAQEQLTRLRDVEFQVGRTGVITPVGRLDPVQLSGAIVSNVTLHNVNEINRLGIMIGDTVVVRRAGDVIPQIVSVVISVRSKEACPIIVPMRCPVCGSVAEKSLRKGVLRCTGGLVCSAQRKEALRHFVSCKAMGVYGIGNKIIDQLVEKKLVNTPADLFQLTEEVLISLDGVGIKSAKKLIEALRKARKTTLSRFLYALGIRDVGEVVALSLATEYRTLDALVAADIDSLMRIKDIGKIIAKQVNQFFKEKHNIKVIRDLLSSGIQFDAYKSIAISFPVKRNFFFGKTIVFTGALKSLSRDEARIRFTNLGAHISSTVSSKSDLVIAGEKAGSKLSKASKLNIPVIDEREMIRLLKYSSNCIGSKY</sequence>
<feature type="binding site" evidence="14">
    <location>
        <position position="412"/>
    </location>
    <ligand>
        <name>Zn(2+)</name>
        <dbReference type="ChEBI" id="CHEBI:29105"/>
    </ligand>
</feature>
<dbReference type="Gene3D" id="1.10.287.610">
    <property type="entry name" value="Helix hairpin bin"/>
    <property type="match status" value="1"/>
</dbReference>
<dbReference type="PROSITE" id="PS01055">
    <property type="entry name" value="DNA_LIGASE_N1"/>
    <property type="match status" value="1"/>
</dbReference>
<evidence type="ECO:0000256" key="2">
    <source>
        <dbReference type="ARBA" id="ARBA00012722"/>
    </source>
</evidence>
<keyword evidence="6 14" id="KW-0479">Metal-binding</keyword>
<dbReference type="InterPro" id="IPR001679">
    <property type="entry name" value="DNA_ligase"/>
</dbReference>
<dbReference type="AlphaFoldDB" id="J3Z4W6"/>
<name>J3Z4W6_9ENTR</name>
<dbReference type="GO" id="GO:0005829">
    <property type="term" value="C:cytosol"/>
    <property type="evidence" value="ECO:0007669"/>
    <property type="project" value="TreeGrafter"/>
</dbReference>
<dbReference type="CDD" id="cd17748">
    <property type="entry name" value="BRCT_DNA_ligase_like"/>
    <property type="match status" value="1"/>
</dbReference>
<dbReference type="InterPro" id="IPR033136">
    <property type="entry name" value="DNA_ligase_CS"/>
</dbReference>
<keyword evidence="7 14" id="KW-0227">DNA damage</keyword>
<dbReference type="SUPFAM" id="SSF50249">
    <property type="entry name" value="Nucleic acid-binding proteins"/>
    <property type="match status" value="1"/>
</dbReference>
<dbReference type="NCBIfam" id="TIGR00575">
    <property type="entry name" value="dnlj"/>
    <property type="match status" value="1"/>
</dbReference>
<dbReference type="SUPFAM" id="SSF47781">
    <property type="entry name" value="RuvA domain 2-like"/>
    <property type="match status" value="1"/>
</dbReference>
<feature type="binding site" evidence="14">
    <location>
        <begin position="32"/>
        <end position="36"/>
    </location>
    <ligand>
        <name>NAD(+)</name>
        <dbReference type="ChEBI" id="CHEBI:57540"/>
    </ligand>
</feature>
<dbReference type="SMART" id="SM00278">
    <property type="entry name" value="HhH1"/>
    <property type="match status" value="4"/>
</dbReference>
<dbReference type="InterPro" id="IPR013840">
    <property type="entry name" value="DNAligase_N"/>
</dbReference>
<dbReference type="GO" id="GO:0003677">
    <property type="term" value="F:DNA binding"/>
    <property type="evidence" value="ECO:0007669"/>
    <property type="project" value="InterPro"/>
</dbReference>
<organism evidence="17 18">
    <name type="scientific">secondary endosymbiont of Heteropsylla cubana</name>
    <dbReference type="NCBI Taxonomy" id="134287"/>
    <lineage>
        <taxon>Bacteria</taxon>
        <taxon>Pseudomonadati</taxon>
        <taxon>Pseudomonadota</taxon>
        <taxon>Gammaproteobacteria</taxon>
        <taxon>Enterobacterales</taxon>
        <taxon>Enterobacteriaceae</taxon>
        <taxon>aphid secondary symbionts</taxon>
    </lineage>
</organism>
<dbReference type="PROSITE" id="PS01056">
    <property type="entry name" value="DNA_LIGASE_N2"/>
    <property type="match status" value="1"/>
</dbReference>
<dbReference type="InterPro" id="IPR013839">
    <property type="entry name" value="DNAligase_adenylation"/>
</dbReference>
<dbReference type="FunFam" id="2.40.50.140:FF:000012">
    <property type="entry name" value="DNA ligase"/>
    <property type="match status" value="1"/>
</dbReference>
<dbReference type="Pfam" id="PF14520">
    <property type="entry name" value="HHH_5"/>
    <property type="match status" value="1"/>
</dbReference>
<dbReference type="FunFam" id="3.30.470.30:FF:000001">
    <property type="entry name" value="DNA ligase"/>
    <property type="match status" value="1"/>
</dbReference>
<evidence type="ECO:0000256" key="13">
    <source>
        <dbReference type="ARBA" id="ARBA00060881"/>
    </source>
</evidence>
<keyword evidence="5 14" id="KW-0235">DNA replication</keyword>
<dbReference type="OrthoDB" id="9759736at2"/>
<dbReference type="SMART" id="SM00292">
    <property type="entry name" value="BRCT"/>
    <property type="match status" value="1"/>
</dbReference>
<evidence type="ECO:0000256" key="14">
    <source>
        <dbReference type="HAMAP-Rule" id="MF_01588"/>
    </source>
</evidence>
<comment type="function">
    <text evidence="1 14">DNA ligase that catalyzes the formation of phosphodiester linkages between 5'-phosphoryl and 3'-hydroxyl groups in double-stranded DNA using NAD as a coenzyme and as the energy source for the reaction. It is essential for DNA replication and repair of damaged DNA.</text>
</comment>
<dbReference type="Gene3D" id="3.30.470.30">
    <property type="entry name" value="DNA ligase/mRNA capping enzyme"/>
    <property type="match status" value="1"/>
</dbReference>
<dbReference type="FunFam" id="1.10.150.20:FF:000006">
    <property type="entry name" value="DNA ligase"/>
    <property type="match status" value="1"/>
</dbReference>
<comment type="catalytic activity">
    <reaction evidence="12 14 15">
        <text>NAD(+) + (deoxyribonucleotide)n-3'-hydroxyl + 5'-phospho-(deoxyribonucleotide)m = (deoxyribonucleotide)n+m + AMP + beta-nicotinamide D-nucleotide.</text>
        <dbReference type="EC" id="6.5.1.2"/>
    </reaction>
</comment>
<feature type="binding site" evidence="14">
    <location>
        <position position="291"/>
    </location>
    <ligand>
        <name>NAD(+)</name>
        <dbReference type="ChEBI" id="CHEBI:57540"/>
    </ligand>
</feature>
<evidence type="ECO:0000313" key="18">
    <source>
        <dbReference type="Proteomes" id="UP000003937"/>
    </source>
</evidence>
<dbReference type="SUPFAM" id="SSF52113">
    <property type="entry name" value="BRCT domain"/>
    <property type="match status" value="1"/>
</dbReference>
<dbReference type="PATRIC" id="fig|134287.3.peg.24"/>
<evidence type="ECO:0000259" key="16">
    <source>
        <dbReference type="PROSITE" id="PS50172"/>
    </source>
</evidence>
<dbReference type="Pfam" id="PF01653">
    <property type="entry name" value="DNA_ligase_aden"/>
    <property type="match status" value="1"/>
</dbReference>
<evidence type="ECO:0000256" key="8">
    <source>
        <dbReference type="ARBA" id="ARBA00022833"/>
    </source>
</evidence>
<protein>
    <recommendedName>
        <fullName evidence="3 14">DNA ligase</fullName>
        <ecNumber evidence="2 14">6.5.1.2</ecNumber>
    </recommendedName>
    <alternativeName>
        <fullName evidence="14">Polydeoxyribonucleotide synthase [NAD(+)]</fullName>
    </alternativeName>
</protein>
<dbReference type="Gene3D" id="3.40.50.10190">
    <property type="entry name" value="BRCT domain"/>
    <property type="match status" value="1"/>
</dbReference>
<dbReference type="InterPro" id="IPR036420">
    <property type="entry name" value="BRCT_dom_sf"/>
</dbReference>
<keyword evidence="8 14" id="KW-0862">Zinc</keyword>
<evidence type="ECO:0000256" key="7">
    <source>
        <dbReference type="ARBA" id="ARBA00022763"/>
    </source>
</evidence>
<reference evidence="17 18" key="1">
    <citation type="journal article" date="2012" name="Mol. Biol. Evol.">
        <title>Genome reduction and co-evolution between the primary and secondary bacterial symbionts of psyllids.</title>
        <authorList>
            <person name="Sloan D.B."/>
            <person name="Moran N.A."/>
        </authorList>
    </citation>
    <scope>NUCLEOTIDE SEQUENCE [LARGE SCALE GENOMIC DNA]</scope>
    <source>
        <strain evidence="17">Hcub_S</strain>
    </source>
</reference>
<evidence type="ECO:0000256" key="1">
    <source>
        <dbReference type="ARBA" id="ARBA00004067"/>
    </source>
</evidence>
<dbReference type="InterPro" id="IPR041663">
    <property type="entry name" value="DisA/LigA_HHH"/>
</dbReference>
<keyword evidence="4 14" id="KW-0436">Ligase</keyword>
<dbReference type="Proteomes" id="UP000003937">
    <property type="component" value="Chromosome"/>
</dbReference>
<feature type="binding site" evidence="14">
    <location>
        <position position="136"/>
    </location>
    <ligand>
        <name>NAD(+)</name>
        <dbReference type="ChEBI" id="CHEBI:57540"/>
    </ligand>
</feature>
<evidence type="ECO:0000256" key="15">
    <source>
        <dbReference type="RuleBase" id="RU000618"/>
    </source>
</evidence>
<dbReference type="GO" id="GO:0006260">
    <property type="term" value="P:DNA replication"/>
    <property type="evidence" value="ECO:0007669"/>
    <property type="project" value="UniProtKB-KW"/>
</dbReference>